<dbReference type="InterPro" id="IPR036322">
    <property type="entry name" value="WD40_repeat_dom_sf"/>
</dbReference>
<dbReference type="EMBL" id="LSMT01000046">
    <property type="protein sequence ID" value="PFX30686.1"/>
    <property type="molecule type" value="Genomic_DNA"/>
</dbReference>
<feature type="region of interest" description="Disordered" evidence="4">
    <location>
        <begin position="1827"/>
        <end position="1853"/>
    </location>
</feature>
<dbReference type="Gene3D" id="1.10.1540.10">
    <property type="entry name" value="BEACH domain"/>
    <property type="match status" value="1"/>
</dbReference>
<dbReference type="CDD" id="cd06071">
    <property type="entry name" value="Beach"/>
    <property type="match status" value="1"/>
</dbReference>
<feature type="domain" description="BEACH-type PH" evidence="6">
    <location>
        <begin position="3096"/>
        <end position="3204"/>
    </location>
</feature>
<reference evidence="8" key="1">
    <citation type="journal article" date="2017" name="bioRxiv">
        <title>Comparative analysis of the genomes of Stylophora pistillata and Acropora digitifera provides evidence for extensive differences between species of corals.</title>
        <authorList>
            <person name="Voolstra C.R."/>
            <person name="Li Y."/>
            <person name="Liew Y.J."/>
            <person name="Baumgarten S."/>
            <person name="Zoccola D."/>
            <person name="Flot J.-F."/>
            <person name="Tambutte S."/>
            <person name="Allemand D."/>
            <person name="Aranda M."/>
        </authorList>
    </citation>
    <scope>NUCLEOTIDE SEQUENCE [LARGE SCALE GENOMIC DNA]</scope>
</reference>
<dbReference type="InterPro" id="IPR015943">
    <property type="entry name" value="WD40/YVTN_repeat-like_dom_sf"/>
</dbReference>
<dbReference type="PROSITE" id="PS50294">
    <property type="entry name" value="WD_REPEATS_REGION"/>
    <property type="match status" value="1"/>
</dbReference>
<evidence type="ECO:0000256" key="1">
    <source>
        <dbReference type="ARBA" id="ARBA00022574"/>
    </source>
</evidence>
<feature type="region of interest" description="Disordered" evidence="4">
    <location>
        <begin position="1420"/>
        <end position="1456"/>
    </location>
</feature>
<dbReference type="PROSITE" id="PS50197">
    <property type="entry name" value="BEACH"/>
    <property type="match status" value="1"/>
</dbReference>
<accession>A0A2B4SMU2</accession>
<feature type="region of interest" description="Disordered" evidence="4">
    <location>
        <begin position="2114"/>
        <end position="2153"/>
    </location>
</feature>
<dbReference type="STRING" id="50429.A0A2B4SMU2"/>
<dbReference type="Pfam" id="PF14844">
    <property type="entry name" value="PH_BEACH"/>
    <property type="match status" value="1"/>
</dbReference>
<dbReference type="InterPro" id="IPR050865">
    <property type="entry name" value="BEACH_Domain"/>
</dbReference>
<feature type="compositionally biased region" description="Polar residues" evidence="4">
    <location>
        <begin position="2138"/>
        <end position="2153"/>
    </location>
</feature>
<dbReference type="PROSITE" id="PS00678">
    <property type="entry name" value="WD_REPEATS_1"/>
    <property type="match status" value="1"/>
</dbReference>
<feature type="compositionally biased region" description="Basic and acidic residues" evidence="4">
    <location>
        <begin position="1389"/>
        <end position="1398"/>
    </location>
</feature>
<feature type="region of interest" description="Disordered" evidence="4">
    <location>
        <begin position="531"/>
        <end position="554"/>
    </location>
</feature>
<feature type="compositionally biased region" description="Basic residues" evidence="4">
    <location>
        <begin position="1436"/>
        <end position="1445"/>
    </location>
</feature>
<feature type="compositionally biased region" description="Polar residues" evidence="4">
    <location>
        <begin position="1447"/>
        <end position="1456"/>
    </location>
</feature>
<evidence type="ECO:0000256" key="2">
    <source>
        <dbReference type="ARBA" id="ARBA00022737"/>
    </source>
</evidence>
<keyword evidence="1 3" id="KW-0853">WD repeat</keyword>
<dbReference type="InterPro" id="IPR000409">
    <property type="entry name" value="BEACH_dom"/>
</dbReference>
<dbReference type="InterPro" id="IPR011993">
    <property type="entry name" value="PH-like_dom_sf"/>
</dbReference>
<dbReference type="PROSITE" id="PS50082">
    <property type="entry name" value="WD_REPEATS_2"/>
    <property type="match status" value="1"/>
</dbReference>
<dbReference type="PANTHER" id="PTHR13743">
    <property type="entry name" value="BEIGE/BEACH-RELATED"/>
    <property type="match status" value="1"/>
</dbReference>
<dbReference type="SUPFAM" id="SSF50978">
    <property type="entry name" value="WD40 repeat-like"/>
    <property type="match status" value="1"/>
</dbReference>
<evidence type="ECO:0000313" key="7">
    <source>
        <dbReference type="EMBL" id="PFX30686.1"/>
    </source>
</evidence>
<dbReference type="InterPro" id="IPR023362">
    <property type="entry name" value="PH-BEACH_dom"/>
</dbReference>
<feature type="region of interest" description="Disordered" evidence="4">
    <location>
        <begin position="2265"/>
        <end position="2296"/>
    </location>
</feature>
<dbReference type="SMART" id="SM00320">
    <property type="entry name" value="WD40"/>
    <property type="match status" value="2"/>
</dbReference>
<feature type="domain" description="BEACH" evidence="5">
    <location>
        <begin position="3158"/>
        <end position="3457"/>
    </location>
</feature>
<dbReference type="Gene3D" id="2.130.10.10">
    <property type="entry name" value="YVTN repeat-like/Quinoprotein amine dehydrogenase"/>
    <property type="match status" value="1"/>
</dbReference>
<dbReference type="CDD" id="cd01201">
    <property type="entry name" value="PH_BEACH"/>
    <property type="match status" value="1"/>
</dbReference>
<sequence>MVQFLATYHVEKGDLKKISSFVDVYSISNVLTSEFQSAVLLKCEDECEKPLVDYLCHGQGLLLLQMLCILASKVAGSSLELANLLVSLLPVVLRVPLQHYDCLYGLELIFADFDNHWWDTKSTSCHTNFVKEKIFRPFQDHLELEINSSSPQEEGTEADELVNAGKAQSSHIELLHSVKSRTDSPNTTEDSDVFTSVTSITDLDSPLSTSISECSDTEIPSNYLTASTRSGTTNQIEIPSMSSSSVVLDGDKHPVHTDSCLLAISSSHCSINSFELSILLLAILENLTCHGNVSLSDCNLLMHTSGQLIDIVFSLSDARHKSAGVFCEWEPGAVTSVHLATLRTVFSILYTACRNPKAAKQLSKTSYVQKLLQVIADGCLDKEFLTTIQHFELAKLVTGISDEEKEPNSKLLSSDVWSSFQNELLLGCSLHGLLLFVMTCIHYGTLVNSTLYVLCHEIFEQFSSNGGFDFLVTLLLKLDEVYSHEVNLESMENDPNFQLKSFARRIEQYPRNLSNRIVRNLGKMISMLKKGKTSCKSSREASSRKTSVVSSGNPVTQDDVYEMCGVYLPSYEVEESSESAADMEYEKQRQDQLPEDLCTVLRPAITLLTVFKDSRNSKFRLSILKCLEKVGICPCVSPDALVTTLLSRFVDQHKDLQDVILRITNHMVLTEIDVMYDNYDVLRSPTFQFKTGQRFRTKSAKESPYKSDSGFSASDLCVQMRDLASDRKPNWACLSQYCALLSYRDTDVAVEVAKALKPLAILGSKHLKAELFRMVVLPCMLRFDGIFTDEVVEPLRKIRARTWTGTSTSEWLEQRGKSFKGNTFAGFGVDFSEQVLGHDEICAEVLELCICMLTSLLAGSESRALFLDCGGLNELQSFLALPQLQEPVIQVLEFLADVENHEAMGKRPHTESDVLSAGSQESSGDKCGDKVCCRSFLSLLQFTTSFVDEMKSPELPHITSCHRVESSLGVYVWRSCLRLLVSNELFGELFLEGGGVVFSWELLHLLLEIFHGAFFTHHTEENHGIDIQCTKELVSLFESVMAVCIRMAHTKQWKNVEALPNLDHLVEEVRKLFSHSETLQRSLSKGLSECFLKASTWQLEASEGLALLGSEIIRQREVVLRKTSHGDSQEEWSNLLDDDDDETDGNQKAGESVVEEGYDADQEADSDRSDETEHKSPRNKKQARQKKRSQFPKQLEHMSKGLVIYPRICNVLFQLLKVCYGSRVQEGESESVGVVHHAVENLLLLLSDCEENCRLLCQHGFLGVFLECFGDVMIRQEQSLQGLQTLVMEVFVCLACHNITAAELWDFLALFNSPDPPVHLLSSALSEVAARASANPGPAFLMSFPYRAKESERRATTSGTVGKAAIGKGKKIRGKMSLKIKSLSPQPSDGDKSSETDSIRSGSSASSRIFQVSGTHDKYLKRVHKKSKSSMEGSKRRGSSKRSTRKQLGSSPTGSSYSADYELTEVLHFQERTHLPSPFLLHAVQLPFRGSLPRSERGFSIAMWICLNSPSLGTEVDDGLKYPSGDSPGQLVNSMERTVLSRKERIVHLCSVGCNKILFEIWIFPSEGAVLIRWTKNHKSSSTSLEVLKQRMIRLPALTNGQWHHLVVSFTQSKVSAEEQKDTQADSLPLSELLIVVDGTESTVHDLGPPLLWHEEAKFTLSTLLLGHVTYTDGGKSPREVLHEGYQIGNVFVFAEKPFKISKLAKQQSSSSNDWLVEKGEAFYLYSLGPNSASMGQLSKDFNMLASHTSNDPTQSFMEAANLWSRLAITEQAVAANLPLGFLTSPHVVVPDLELSLKKRLAAVYSPACPLRFQQYSELLTSEERQGRPASLNISEQRLKQSESESWEGDAKISSGVEPHRQQTLLESAHDVGGIGVFIFLFAKVVEQTQEEKTQAEALSVVLSLQYFSVFHARAMDEESGFALLKRILLSPECKIGYHTLKVLMEAACDSDVFKPTNLADDPIMLNIDSTAVVRNVAIFQHFLLNWKIWERAKQGVLEMLLATIDILVHGSHSYYTFNIIQFQKAQLVQQILIGCQERQSEECKEIPRVISSLYVNIIQNVMGNPPDLTVLKSVCEFLIAVHPTNDIIRLHAPSRCYLREHSLDISLGSNRSLPAASSSISSPRTTPVRSTHSPSPFQFTSPARNPSRTPMSRSLSFESIKNKDLQRKLADPLRVPEKRGLLKTSSRSVTELSKSVTSGLEAGGQTHWSFHETPKGTMDDRDVFQLSVSVEMTPGSSGKASVPTEVFSVPKGNRNLSVIVPQHEASSSEGLSSSSLVLHGSPFRESDPRMSPSPLRSAAVPLGISYPGVRPIPGSNPMVIRKYESVPSYDAQSSFDPTDYDFINDSDFSSLQSSVVNPSSNDDYVVVEGFPGIQSSTRTYCPTRSDSVEAVDAMIKLRLGLMKLLEKKLFNLPSEHVPAVIGEVLKAEYILVWAYHDSDDVRELAIRILFQFLQKAEPKRFDQFLRIHGFHLLANQLYDHPVTKLLLEGCLSLLVDRPVDLNKDYDYSGAEVRGLASSVRPKGVVPLMALLENSVLKPSLFHLLIQHLCQLFIKVDELCLQAVDNGLLETLCNVIYGLCTLRHRQRKPSDLPDLDAVMEDFQQFVVCIVRKACSTNGDLYFQMFEDMLIALENLEEQDHKKRDHDPSTSYCARYFRLFAIQVALHFFQEVSKGERPVGGKKTKPSGLRLSFRGPDSNADPVPAFTPVSSWVNLDRDQFRLCLDPSQLKQSPTSANSNEQTRRFQITCQLAVHSIVYCKTFFLPEDFIAFHFTSVAMDVHEVLRPGMVRVAGAAIEKEFAQFVFSLLLEIFDACLDGRKREIYKLFIVSKDHLKAQLGKLLVFLLNPSQDLDLSYFALNLVHHPRAKKIIENVLTTSGGSKLRQRAAVYVLKILDDAGLTLEQKKNAENFKALMGSLNLQSMRWSADESKLANDEFQMWDPHGMMQWQKQRSDGYKRLDKRTEELRKAISTVAKDVTRVVVEIQDTKRQALLKHTRDALSAEVQIRKKWRQLIERLIHERSVWYDAEHFPSSWRLDPTEGPDRVRCRLQRFHLDIVEKYLMKEHCGKKSKGGGTPLSYLFEDTTTSSKKNVYYIFDTPDTIRFLHHCKNITLDNKINGVLLIGESHMYFVGEEATQTDTDITQILLGNKDAISISWLYEEIQEIRTRRYCLQDNGLEIFLNTGRTYLLAFDTKEDREKVLEQFKQRHLPWYDAPQYEHLMVLTNSDLSRPIAVQNQSKERKYRENFRWLQEEYERMQEEDPMSAPYHYGCHYSNSGTVLHFLVRMPPFTKMFLQYQDRSFDIPDRTFHSMATTWRLSSFESATDVKELIPEFFFLPEFLENREGFDFGLRQNGQRVMDVEVPQWAKGSTRLFTMIHRQALDSEYVSQNLNQWIDLVFGYKQTGREAIDAINVFHPATYYGVDVNAITDPVRQKALKTMIETYGQTPQQLFTFPHSPRPQSKPQLSLSAEGSSLVSHLSFTFKGMDNEPYSGLLINRLGTSLSSDTGTLVGSAVDTLTEIRQPVNTVEGLKWGQYVGSPAMGAPAVGFTQALNTSVHSLVCLKNDYVFVLGYNCTLLTVHQTKPGESDERLIWSAVLSWGYMDGGLRVCTSPESAPVCLMEHHTPDKITCCAVTDGCKLLFIATSTGTLSVLPVKYNPAVDTGMEVLGSRVRLHGHKDYITCMELCQAFSIVVSGSRDKTAIIWDLNRLSYVRCLEHSNTVASLAISKTTGDIGTVSHTMKYVSEESTIEEGSVIKLWTVNGRFISQAPCELLINCLEFSAAPEGISVNVIATGLSNGAIRSHTLTLNSISGSNPMLSKIEGSAVWKQAVTAYLLSLCKTSSEQSKIQQEQFCSAYISYFHSNSLQQEQPAAAPVSPIGGDGSFSSLQRQVDSRSTVGEVS</sequence>
<dbReference type="SUPFAM" id="SSF50729">
    <property type="entry name" value="PH domain-like"/>
    <property type="match status" value="1"/>
</dbReference>
<dbReference type="SMART" id="SM01026">
    <property type="entry name" value="Beach"/>
    <property type="match status" value="1"/>
</dbReference>
<dbReference type="InterPro" id="IPR019775">
    <property type="entry name" value="WD40_repeat_CS"/>
</dbReference>
<feature type="compositionally biased region" description="Acidic residues" evidence="4">
    <location>
        <begin position="1153"/>
        <end position="1164"/>
    </location>
</feature>
<protein>
    <submittedName>
        <fullName evidence="7">Lysosomal-trafficking regulator</fullName>
    </submittedName>
</protein>
<comment type="caution">
    <text evidence="7">The sequence shown here is derived from an EMBL/GenBank/DDBJ whole genome shotgun (WGS) entry which is preliminary data.</text>
</comment>
<dbReference type="SUPFAM" id="SSF81837">
    <property type="entry name" value="BEACH domain"/>
    <property type="match status" value="1"/>
</dbReference>
<dbReference type="InterPro" id="IPR001680">
    <property type="entry name" value="WD40_rpt"/>
</dbReference>
<dbReference type="Proteomes" id="UP000225706">
    <property type="component" value="Unassembled WGS sequence"/>
</dbReference>
<feature type="compositionally biased region" description="Basic residues" evidence="4">
    <location>
        <begin position="1177"/>
        <end position="1190"/>
    </location>
</feature>
<evidence type="ECO:0000256" key="4">
    <source>
        <dbReference type="SAM" id="MobiDB-lite"/>
    </source>
</evidence>
<feature type="compositionally biased region" description="Low complexity" evidence="4">
    <location>
        <begin position="2114"/>
        <end position="2137"/>
    </location>
</feature>
<evidence type="ECO:0000259" key="6">
    <source>
        <dbReference type="PROSITE" id="PS51783"/>
    </source>
</evidence>
<dbReference type="PROSITE" id="PS51783">
    <property type="entry name" value="PH_BEACH"/>
    <property type="match status" value="1"/>
</dbReference>
<dbReference type="InterPro" id="IPR036372">
    <property type="entry name" value="BEACH_dom_sf"/>
</dbReference>
<dbReference type="Pfam" id="PF00400">
    <property type="entry name" value="WD40"/>
    <property type="match status" value="1"/>
</dbReference>
<dbReference type="Gene3D" id="2.30.29.30">
    <property type="entry name" value="Pleckstrin-homology domain (PH domain)/Phosphotyrosine-binding domain (PTB)"/>
    <property type="match status" value="1"/>
</dbReference>
<dbReference type="Pfam" id="PF02138">
    <property type="entry name" value="Beach"/>
    <property type="match status" value="1"/>
</dbReference>
<evidence type="ECO:0000313" key="8">
    <source>
        <dbReference type="Proteomes" id="UP000225706"/>
    </source>
</evidence>
<feature type="repeat" description="WD" evidence="3">
    <location>
        <begin position="3672"/>
        <end position="3713"/>
    </location>
</feature>
<name>A0A2B4SMU2_STYPI</name>
<evidence type="ECO:0000259" key="5">
    <source>
        <dbReference type="PROSITE" id="PS50197"/>
    </source>
</evidence>
<feature type="region of interest" description="Disordered" evidence="4">
    <location>
        <begin position="3867"/>
        <end position="3900"/>
    </location>
</feature>
<feature type="region of interest" description="Disordered" evidence="4">
    <location>
        <begin position="1129"/>
        <end position="1192"/>
    </location>
</feature>
<keyword evidence="2" id="KW-0677">Repeat</keyword>
<evidence type="ECO:0000256" key="3">
    <source>
        <dbReference type="PROSITE-ProRule" id="PRU00221"/>
    </source>
</evidence>
<organism evidence="7 8">
    <name type="scientific">Stylophora pistillata</name>
    <name type="common">Smooth cauliflower coral</name>
    <dbReference type="NCBI Taxonomy" id="50429"/>
    <lineage>
        <taxon>Eukaryota</taxon>
        <taxon>Metazoa</taxon>
        <taxon>Cnidaria</taxon>
        <taxon>Anthozoa</taxon>
        <taxon>Hexacorallia</taxon>
        <taxon>Scleractinia</taxon>
        <taxon>Astrocoeniina</taxon>
        <taxon>Pocilloporidae</taxon>
        <taxon>Stylophora</taxon>
    </lineage>
</organism>
<dbReference type="OrthoDB" id="26681at2759"/>
<feature type="compositionally biased region" description="Polar residues" evidence="4">
    <location>
        <begin position="544"/>
        <end position="554"/>
    </location>
</feature>
<feature type="compositionally biased region" description="Low complexity" evidence="4">
    <location>
        <begin position="2268"/>
        <end position="2282"/>
    </location>
</feature>
<gene>
    <name evidence="7" type="primary">LYST</name>
    <name evidence="7" type="ORF">AWC38_SpisGene4469</name>
</gene>
<feature type="compositionally biased region" description="Basic and acidic residues" evidence="4">
    <location>
        <begin position="1165"/>
        <end position="1176"/>
    </location>
</feature>
<keyword evidence="8" id="KW-1185">Reference proteome</keyword>
<feature type="compositionally biased region" description="Polar residues" evidence="4">
    <location>
        <begin position="3882"/>
        <end position="3900"/>
    </location>
</feature>
<feature type="region of interest" description="Disordered" evidence="4">
    <location>
        <begin position="1376"/>
        <end position="1407"/>
    </location>
</feature>
<proteinExistence type="predicted"/>
<dbReference type="PANTHER" id="PTHR13743:SF86">
    <property type="entry name" value="LYSOSOMAL-TRAFFICKING REGULATOR"/>
    <property type="match status" value="1"/>
</dbReference>